<dbReference type="Proteomes" id="UP000007800">
    <property type="component" value="Unassembled WGS sequence"/>
</dbReference>
<dbReference type="EMBL" id="GG677981">
    <property type="protein sequence ID" value="EER09832.1"/>
    <property type="molecule type" value="Genomic_DNA"/>
</dbReference>
<feature type="chain" id="PRO_5002952902" evidence="2">
    <location>
        <begin position="20"/>
        <end position="397"/>
    </location>
</feature>
<evidence type="ECO:0000313" key="3">
    <source>
        <dbReference type="EMBL" id="EER09832.1"/>
    </source>
</evidence>
<keyword evidence="2" id="KW-0732">Signal</keyword>
<sequence>MQTLSRCLSMALLIGQTGSFWLPEFKRGLTTPWKQAIPEDHSGSHVKCGISISRISPPAIIITKIGEGHWELSGPCQQQLKRLMNKGGPQKQTNNRRMQIMSARDATCREVLESFPIPDTASAEEAVEIVCGNGSKPPSMINPKFDYHHSLRRKIGSAVNNPKHNVESEPTSSYRQGMLHKMRKTGSSEWENSVVSLAPNLCGLSDGKASELAAAIYRLPTGGWTFAFRCGASHNETARVYYFSAPDNSNVECVTMLRRQSGEFPVAKMTSLMCARRHQIPPRFVLEEPPTPLVNAMSTDKSEKSGDEAQAAADESEQEPTTEEELGEKSENNSTTVDMESNGSGWSNSEDSIVSFAPNLCGLSDGKSSRPVVAIYHSPEGSWVVAFRCDDAQGKSE</sequence>
<dbReference type="InParanoid" id="C5KZX4"/>
<feature type="region of interest" description="Disordered" evidence="1">
    <location>
        <begin position="285"/>
        <end position="351"/>
    </location>
</feature>
<evidence type="ECO:0000313" key="4">
    <source>
        <dbReference type="Proteomes" id="UP000007800"/>
    </source>
</evidence>
<keyword evidence="4" id="KW-1185">Reference proteome</keyword>
<name>C5KZX4_PERM5</name>
<dbReference type="AlphaFoldDB" id="C5KZX4"/>
<protein>
    <submittedName>
        <fullName evidence="3">Uncharacterized protein</fullName>
    </submittedName>
</protein>
<reference evidence="3 4" key="1">
    <citation type="submission" date="2008-07" db="EMBL/GenBank/DDBJ databases">
        <authorList>
            <person name="El-Sayed N."/>
            <person name="Caler E."/>
            <person name="Inman J."/>
            <person name="Amedeo P."/>
            <person name="Hass B."/>
            <person name="Wortman J."/>
        </authorList>
    </citation>
    <scope>NUCLEOTIDE SEQUENCE [LARGE SCALE GENOMIC DNA]</scope>
    <source>
        <strain evidence="4">ATCC 50983 / TXsc</strain>
    </source>
</reference>
<evidence type="ECO:0000256" key="2">
    <source>
        <dbReference type="SAM" id="SignalP"/>
    </source>
</evidence>
<feature type="compositionally biased region" description="Acidic residues" evidence="1">
    <location>
        <begin position="314"/>
        <end position="326"/>
    </location>
</feature>
<feature type="compositionally biased region" description="Polar residues" evidence="1">
    <location>
        <begin position="332"/>
        <end position="351"/>
    </location>
</feature>
<organism evidence="4">
    <name type="scientific">Perkinsus marinus (strain ATCC 50983 / TXsc)</name>
    <dbReference type="NCBI Taxonomy" id="423536"/>
    <lineage>
        <taxon>Eukaryota</taxon>
        <taxon>Sar</taxon>
        <taxon>Alveolata</taxon>
        <taxon>Perkinsozoa</taxon>
        <taxon>Perkinsea</taxon>
        <taxon>Perkinsida</taxon>
        <taxon>Perkinsidae</taxon>
        <taxon>Perkinsus</taxon>
    </lineage>
</organism>
<dbReference type="RefSeq" id="XP_002778037.1">
    <property type="nucleotide sequence ID" value="XM_002777991.1"/>
</dbReference>
<dbReference type="OrthoDB" id="10319404at2759"/>
<proteinExistence type="predicted"/>
<dbReference type="GeneID" id="9052771"/>
<feature type="signal peptide" evidence="2">
    <location>
        <begin position="1"/>
        <end position="19"/>
    </location>
</feature>
<evidence type="ECO:0000256" key="1">
    <source>
        <dbReference type="SAM" id="MobiDB-lite"/>
    </source>
</evidence>
<accession>C5KZX4</accession>
<gene>
    <name evidence="3" type="ORF">Pmar_PMAR018473</name>
</gene>